<dbReference type="InterPro" id="IPR050691">
    <property type="entry name" value="Hyaluronan_bind_Proteoglycan"/>
</dbReference>
<dbReference type="InterPro" id="IPR013783">
    <property type="entry name" value="Ig-like_fold"/>
</dbReference>
<dbReference type="InterPro" id="IPR013106">
    <property type="entry name" value="Ig_V-set"/>
</dbReference>
<evidence type="ECO:0000256" key="6">
    <source>
        <dbReference type="ARBA" id="ARBA00023157"/>
    </source>
</evidence>
<dbReference type="FunFam" id="3.10.100.10:FF:000011">
    <property type="entry name" value="Aggrecan core protein"/>
    <property type="match status" value="1"/>
</dbReference>
<feature type="disulfide bond" evidence="9">
    <location>
        <begin position="173"/>
        <end position="194"/>
    </location>
</feature>
<feature type="domain" description="Link" evidence="10">
    <location>
        <begin position="127"/>
        <end position="222"/>
    </location>
</feature>
<accession>A0A3B4B8B1</accession>
<keyword evidence="8" id="KW-0393">Immunoglobulin domain</keyword>
<dbReference type="FunFam" id="3.10.100.10:FF:000002">
    <property type="entry name" value="Hyaluronan proteoglycan link protein 1"/>
    <property type="match status" value="1"/>
</dbReference>
<dbReference type="InterPro" id="IPR016187">
    <property type="entry name" value="CTDL_fold"/>
</dbReference>
<dbReference type="PROSITE" id="PS01241">
    <property type="entry name" value="LINK_1"/>
    <property type="match status" value="1"/>
</dbReference>
<evidence type="ECO:0000256" key="4">
    <source>
        <dbReference type="ARBA" id="ARBA00022737"/>
    </source>
</evidence>
<dbReference type="Ensembl" id="ENSPMGT00000026403.1">
    <property type="protein sequence ID" value="ENSPMGP00000024779.1"/>
    <property type="gene ID" value="ENSPMGG00000020055.1"/>
</dbReference>
<dbReference type="GO" id="GO:0045202">
    <property type="term" value="C:synapse"/>
    <property type="evidence" value="ECO:0007669"/>
    <property type="project" value="TreeGrafter"/>
</dbReference>
<protein>
    <recommendedName>
        <fullName evidence="10">Link domain-containing protein</fullName>
    </recommendedName>
</protein>
<evidence type="ECO:0000259" key="10">
    <source>
        <dbReference type="PROSITE" id="PS50963"/>
    </source>
</evidence>
<keyword evidence="3" id="KW-0732">Signal</keyword>
<comment type="caution">
    <text evidence="9">Lacks conserved residue(s) required for the propagation of feature annotation.</text>
</comment>
<dbReference type="PANTHER" id="PTHR22804">
    <property type="entry name" value="AGGRECAN/VERSICAN PROTEOGLYCAN"/>
    <property type="match status" value="1"/>
</dbReference>
<dbReference type="GO" id="GO:0007417">
    <property type="term" value="P:central nervous system development"/>
    <property type="evidence" value="ECO:0007669"/>
    <property type="project" value="TreeGrafter"/>
</dbReference>
<evidence type="ECO:0000313" key="11">
    <source>
        <dbReference type="Ensembl" id="ENSPMGP00000024779.1"/>
    </source>
</evidence>
<evidence type="ECO:0000256" key="3">
    <source>
        <dbReference type="ARBA" id="ARBA00022729"/>
    </source>
</evidence>
<dbReference type="Pfam" id="PF07686">
    <property type="entry name" value="V-set"/>
    <property type="match status" value="1"/>
</dbReference>
<evidence type="ECO:0000256" key="8">
    <source>
        <dbReference type="ARBA" id="ARBA00023319"/>
    </source>
</evidence>
<evidence type="ECO:0000256" key="9">
    <source>
        <dbReference type="PROSITE-ProRule" id="PRU00323"/>
    </source>
</evidence>
<evidence type="ECO:0000256" key="2">
    <source>
        <dbReference type="ARBA" id="ARBA00022525"/>
    </source>
</evidence>
<dbReference type="GO" id="GO:0005615">
    <property type="term" value="C:extracellular space"/>
    <property type="evidence" value="ECO:0007669"/>
    <property type="project" value="TreeGrafter"/>
</dbReference>
<dbReference type="GO" id="GO:0007155">
    <property type="term" value="P:cell adhesion"/>
    <property type="evidence" value="ECO:0007669"/>
    <property type="project" value="InterPro"/>
</dbReference>
<dbReference type="Gene3D" id="3.10.100.10">
    <property type="entry name" value="Mannose-Binding Protein A, subunit A"/>
    <property type="match status" value="2"/>
</dbReference>
<evidence type="ECO:0000256" key="7">
    <source>
        <dbReference type="ARBA" id="ARBA00023180"/>
    </source>
</evidence>
<dbReference type="Proteomes" id="UP000261520">
    <property type="component" value="Unplaced"/>
</dbReference>
<evidence type="ECO:0000256" key="1">
    <source>
        <dbReference type="ARBA" id="ARBA00004613"/>
    </source>
</evidence>
<keyword evidence="2" id="KW-0964">Secreted</keyword>
<keyword evidence="5" id="KW-0654">Proteoglycan</keyword>
<dbReference type="Gene3D" id="2.60.40.10">
    <property type="entry name" value="Immunoglobulins"/>
    <property type="match status" value="1"/>
</dbReference>
<feature type="disulfide bond" evidence="9">
    <location>
        <begin position="271"/>
        <end position="292"/>
    </location>
</feature>
<reference evidence="11" key="2">
    <citation type="submission" date="2025-09" db="UniProtKB">
        <authorList>
            <consortium name="Ensembl"/>
        </authorList>
    </citation>
    <scope>IDENTIFICATION</scope>
</reference>
<dbReference type="AlphaFoldDB" id="A0A3B4B8B1"/>
<keyword evidence="12" id="KW-1185">Reference proteome</keyword>
<keyword evidence="4" id="KW-0677">Repeat</keyword>
<dbReference type="CDD" id="cd03517">
    <property type="entry name" value="Link_domain_CSPGs_modules_1_3"/>
    <property type="match status" value="1"/>
</dbReference>
<dbReference type="GO" id="GO:0072534">
    <property type="term" value="C:perineuronal net"/>
    <property type="evidence" value="ECO:0007669"/>
    <property type="project" value="TreeGrafter"/>
</dbReference>
<dbReference type="PRINTS" id="PR01265">
    <property type="entry name" value="LINKMODULE"/>
</dbReference>
<organism evidence="11 12">
    <name type="scientific">Periophthalmus magnuspinnatus</name>
    <dbReference type="NCBI Taxonomy" id="409849"/>
    <lineage>
        <taxon>Eukaryota</taxon>
        <taxon>Metazoa</taxon>
        <taxon>Chordata</taxon>
        <taxon>Craniata</taxon>
        <taxon>Vertebrata</taxon>
        <taxon>Euteleostomi</taxon>
        <taxon>Actinopterygii</taxon>
        <taxon>Neopterygii</taxon>
        <taxon>Teleostei</taxon>
        <taxon>Neoteleostei</taxon>
        <taxon>Acanthomorphata</taxon>
        <taxon>Gobiaria</taxon>
        <taxon>Gobiiformes</taxon>
        <taxon>Gobioidei</taxon>
        <taxon>Gobiidae</taxon>
        <taxon>Oxudercinae</taxon>
        <taxon>Periophthalmus</taxon>
    </lineage>
</organism>
<dbReference type="InterPro" id="IPR016186">
    <property type="entry name" value="C-type_lectin-like/link_sf"/>
</dbReference>
<dbReference type="SUPFAM" id="SSF48726">
    <property type="entry name" value="Immunoglobulin"/>
    <property type="match status" value="1"/>
</dbReference>
<reference evidence="11" key="1">
    <citation type="submission" date="2025-08" db="UniProtKB">
        <authorList>
            <consortium name="Ensembl"/>
        </authorList>
    </citation>
    <scope>IDENTIFICATION</scope>
</reference>
<dbReference type="PANTHER" id="PTHR22804:SF54">
    <property type="match status" value="1"/>
</dbReference>
<evidence type="ECO:0000313" key="12">
    <source>
        <dbReference type="Proteomes" id="UP000261520"/>
    </source>
</evidence>
<feature type="domain" description="Link" evidence="10">
    <location>
        <begin position="228"/>
        <end position="324"/>
    </location>
</feature>
<dbReference type="GO" id="GO:0002052">
    <property type="term" value="P:positive regulation of neuroblast proliferation"/>
    <property type="evidence" value="ECO:0007669"/>
    <property type="project" value="TreeGrafter"/>
</dbReference>
<proteinExistence type="predicted"/>
<dbReference type="SUPFAM" id="SSF56436">
    <property type="entry name" value="C-type lectin-like"/>
    <property type="match status" value="2"/>
</dbReference>
<dbReference type="InterPro" id="IPR036179">
    <property type="entry name" value="Ig-like_dom_sf"/>
</dbReference>
<evidence type="ECO:0000256" key="5">
    <source>
        <dbReference type="ARBA" id="ARBA00022974"/>
    </source>
</evidence>
<dbReference type="Pfam" id="PF00193">
    <property type="entry name" value="Xlink"/>
    <property type="match status" value="2"/>
</dbReference>
<dbReference type="GO" id="GO:0005540">
    <property type="term" value="F:hyaluronic acid binding"/>
    <property type="evidence" value="ECO:0007669"/>
    <property type="project" value="InterPro"/>
</dbReference>
<dbReference type="InterPro" id="IPR000538">
    <property type="entry name" value="Link_dom"/>
</dbReference>
<dbReference type="GO" id="GO:0010001">
    <property type="term" value="P:glial cell differentiation"/>
    <property type="evidence" value="ECO:0007669"/>
    <property type="project" value="TreeGrafter"/>
</dbReference>
<dbReference type="GO" id="GO:0001501">
    <property type="term" value="P:skeletal system development"/>
    <property type="evidence" value="ECO:0007669"/>
    <property type="project" value="TreeGrafter"/>
</dbReference>
<name>A0A3B4B8B1_9GOBI</name>
<dbReference type="PROSITE" id="PS50963">
    <property type="entry name" value="LINK_2"/>
    <property type="match status" value="2"/>
</dbReference>
<dbReference type="SMART" id="SM00445">
    <property type="entry name" value="LINK"/>
    <property type="match status" value="2"/>
</dbReference>
<keyword evidence="7" id="KW-0325">Glycoprotein</keyword>
<keyword evidence="6 9" id="KW-1015">Disulfide bond</keyword>
<comment type="subcellular location">
    <subcellularLocation>
        <location evidence="1">Secreted</location>
    </subcellularLocation>
</comment>
<sequence length="476" mass="52495">SHLHRGYYLTNKYTRKPLYVLCLQDHTVDDPGASPVEPLSHRIKWSVLTEEGSRTVLVALEGKVKVSEDFMDRASLPEYPPSTQTSPQDMSLLLSQLRRSDSGVYRCEVQRGIEDHHQDITVNVTGVVFHYRAAGGRYNLTFEEAQAACSENSATIASAEQLHAEFEDGFHQCDAGWLSDQTVRYPIHEPREECYGDKLNVPGVRTYGLRETSETYDVYCFTSNMTGEVFPLASPGGWSFLEALQGCSSRGAELSSVADLYVAWRQGFDWCRAGWLSDGSVRYPISRPQAQCGGGATGVHTIYINDDQSGFPSNSARFDAFCTRGTSISTITTIATTTTPKKSTCFDALCTRCTATISTTTTTITTINTTKRSTHFDASFTTTCTTTITATAKESTCFNAFCTEGTIATITTTTTAPTTTTTKESICFDAIYTRGTTTTTTISIVTTTVTTINTTKECALQCLLYTRDIYKYFNYY</sequence>